<dbReference type="Gene3D" id="3.40.190.10">
    <property type="entry name" value="Periplasmic binding protein-like II"/>
    <property type="match status" value="2"/>
</dbReference>
<dbReference type="EMBL" id="CP000155">
    <property type="protein sequence ID" value="ABC31504.1"/>
    <property type="molecule type" value="Genomic_DNA"/>
</dbReference>
<keyword evidence="6" id="KW-1185">Reference proteome</keyword>
<feature type="domain" description="Solute-binding protein family 3/N-terminal" evidence="4">
    <location>
        <begin position="28"/>
        <end position="257"/>
    </location>
</feature>
<evidence type="ECO:0000256" key="3">
    <source>
        <dbReference type="SAM" id="SignalP"/>
    </source>
</evidence>
<dbReference type="KEGG" id="hch:HCH_04810"/>
<evidence type="ECO:0000313" key="6">
    <source>
        <dbReference type="Proteomes" id="UP000000238"/>
    </source>
</evidence>
<dbReference type="PANTHER" id="PTHR35936">
    <property type="entry name" value="MEMBRANE-BOUND LYTIC MUREIN TRANSGLYCOSYLASE F"/>
    <property type="match status" value="1"/>
</dbReference>
<dbReference type="AlphaFoldDB" id="Q2SCX0"/>
<accession>Q2SCX0</accession>
<dbReference type="SUPFAM" id="SSF53850">
    <property type="entry name" value="Periplasmic binding protein-like II"/>
    <property type="match status" value="1"/>
</dbReference>
<dbReference type="InterPro" id="IPR001638">
    <property type="entry name" value="Solute-binding_3/MltF_N"/>
</dbReference>
<dbReference type="Pfam" id="PF00497">
    <property type="entry name" value="SBP_bac_3"/>
    <property type="match status" value="1"/>
</dbReference>
<evidence type="ECO:0000313" key="5">
    <source>
        <dbReference type="EMBL" id="ABC31504.1"/>
    </source>
</evidence>
<dbReference type="STRING" id="349521.HCH_04810"/>
<evidence type="ECO:0000256" key="1">
    <source>
        <dbReference type="ARBA" id="ARBA00010333"/>
    </source>
</evidence>
<feature type="chain" id="PRO_5004215292" evidence="3">
    <location>
        <begin position="23"/>
        <end position="267"/>
    </location>
</feature>
<keyword evidence="2 3" id="KW-0732">Signal</keyword>
<dbReference type="PANTHER" id="PTHR35936:SF25">
    <property type="entry name" value="ABC TRANSPORTER SUBSTRATE-BINDING PROTEIN"/>
    <property type="match status" value="1"/>
</dbReference>
<reference evidence="5 6" key="1">
    <citation type="journal article" date="2005" name="Nucleic Acids Res.">
        <title>Genomic blueprint of Hahella chejuensis, a marine microbe producing an algicidal agent.</title>
        <authorList>
            <person name="Jeong H."/>
            <person name="Yim J.H."/>
            <person name="Lee C."/>
            <person name="Choi S.-H."/>
            <person name="Park Y.K."/>
            <person name="Yoon S.H."/>
            <person name="Hur C.-G."/>
            <person name="Kang H.-Y."/>
            <person name="Kim D."/>
            <person name="Lee H.H."/>
            <person name="Park K.H."/>
            <person name="Park S.-H."/>
            <person name="Park H.-S."/>
            <person name="Lee H.K."/>
            <person name="Oh T.K."/>
            <person name="Kim J.F."/>
        </authorList>
    </citation>
    <scope>NUCLEOTIDE SEQUENCE [LARGE SCALE GENOMIC DNA]</scope>
    <source>
        <strain evidence="5 6">KCTC 2396</strain>
    </source>
</reference>
<comment type="similarity">
    <text evidence="1">Belongs to the bacterial solute-binding protein 3 family.</text>
</comment>
<protein>
    <submittedName>
        <fullName evidence="5">ABC-type amino acid transport/signal transduction systems, periplasmic component/domain</fullName>
    </submittedName>
</protein>
<feature type="signal peptide" evidence="3">
    <location>
        <begin position="1"/>
        <end position="22"/>
    </location>
</feature>
<proteinExistence type="inferred from homology"/>
<sequence>MGNMKALSIIAFLLLLAGYTRADAQSIVLLMDESYPPYSYSENREAKGIYVDFIREAMRSIPDYKVSFKPLPWKRALNLVETGRAFAVFPPYYRPVSRSWMDYSVPLFKETVVLFTPPELLERLKPTRWPEDYKGLRIGLQLGFATLSPQQKELFVISESPNILTNLKQIALNRIDGHPNDYLSVVWTLEHNRKDPALVNLEITPAAIINEEVAYLAFSNIHPEQWTYREDFIAKMNQSLARMRDKNRLQQIVDKWTRDVNAPAAGY</sequence>
<organism evidence="5 6">
    <name type="scientific">Hahella chejuensis (strain KCTC 2396)</name>
    <dbReference type="NCBI Taxonomy" id="349521"/>
    <lineage>
        <taxon>Bacteria</taxon>
        <taxon>Pseudomonadati</taxon>
        <taxon>Pseudomonadota</taxon>
        <taxon>Gammaproteobacteria</taxon>
        <taxon>Oceanospirillales</taxon>
        <taxon>Hahellaceae</taxon>
        <taxon>Hahella</taxon>
    </lineage>
</organism>
<dbReference type="Proteomes" id="UP000000238">
    <property type="component" value="Chromosome"/>
</dbReference>
<gene>
    <name evidence="5" type="ordered locus">HCH_04810</name>
</gene>
<evidence type="ECO:0000256" key="2">
    <source>
        <dbReference type="ARBA" id="ARBA00022729"/>
    </source>
</evidence>
<name>Q2SCX0_HAHCH</name>
<evidence type="ECO:0000259" key="4">
    <source>
        <dbReference type="Pfam" id="PF00497"/>
    </source>
</evidence>
<dbReference type="HOGENOM" id="CLU_064076_8_2_6"/>
<dbReference type="eggNOG" id="COG0834">
    <property type="taxonomic scope" value="Bacteria"/>
</dbReference>